<dbReference type="SUPFAM" id="SSF53067">
    <property type="entry name" value="Actin-like ATPase domain"/>
    <property type="match status" value="1"/>
</dbReference>
<dbReference type="PANTHER" id="PTHR42959">
    <property type="entry name" value="CARBAMOYLTRANSFERASE"/>
    <property type="match status" value="1"/>
</dbReference>
<comment type="similarity">
    <text evidence="2">Belongs to the acylphosphatase family.</text>
</comment>
<dbReference type="SUPFAM" id="SSF55821">
    <property type="entry name" value="YrdC/RibB"/>
    <property type="match status" value="1"/>
</dbReference>
<dbReference type="Gene3D" id="3.30.110.120">
    <property type="match status" value="1"/>
</dbReference>
<keyword evidence="15" id="KW-1185">Reference proteome</keyword>
<dbReference type="STRING" id="99656.SAMN05421659_11568"/>
<evidence type="ECO:0000256" key="8">
    <source>
        <dbReference type="ARBA" id="ARBA00047645"/>
    </source>
</evidence>
<dbReference type="Gene3D" id="3.90.870.40">
    <property type="match status" value="1"/>
</dbReference>
<evidence type="ECO:0000256" key="9">
    <source>
        <dbReference type="ARBA" id="ARBA00048220"/>
    </source>
</evidence>
<dbReference type="UniPathway" id="UPA00335"/>
<dbReference type="EMBL" id="FOJI01000015">
    <property type="protein sequence ID" value="SEW39892.1"/>
    <property type="molecule type" value="Genomic_DNA"/>
</dbReference>
<keyword evidence="7" id="KW-0862">Zinc</keyword>
<evidence type="ECO:0000256" key="4">
    <source>
        <dbReference type="ARBA" id="ARBA00022598"/>
    </source>
</evidence>
<keyword evidence="4" id="KW-0436">Ligase</keyword>
<comment type="pathway">
    <text evidence="1">Protein modification; [NiFe] hydrogenase maturation.</text>
</comment>
<evidence type="ECO:0000256" key="6">
    <source>
        <dbReference type="ARBA" id="ARBA00022771"/>
    </source>
</evidence>
<feature type="domain" description="YrdC-like" evidence="13">
    <location>
        <begin position="259"/>
        <end position="442"/>
    </location>
</feature>
<comment type="similarity">
    <text evidence="3 10">Belongs to the carbamoyltransferase HypF family.</text>
</comment>
<dbReference type="Pfam" id="PF17788">
    <property type="entry name" value="HypF_C"/>
    <property type="match status" value="1"/>
</dbReference>
<dbReference type="InterPro" id="IPR011125">
    <property type="entry name" value="Znf_HypF"/>
</dbReference>
<keyword evidence="5" id="KW-0479">Metal-binding</keyword>
<protein>
    <recommendedName>
        <fullName evidence="10">Carbamoyltransferase</fullName>
        <ecNumber evidence="10">6.2.-.-</ecNumber>
    </recommendedName>
</protein>
<comment type="catalytic activity">
    <reaction evidence="9">
        <text>C-terminal L-cysteinyl-[HypE protein] + carbamoyl phosphate + ATP + H2O = C-terminal S-carboxamide-L-cysteinyl-[HypE protein] + AMP + phosphate + diphosphate + H(+)</text>
        <dbReference type="Rhea" id="RHEA:55636"/>
        <dbReference type="Rhea" id="RHEA-COMP:14247"/>
        <dbReference type="Rhea" id="RHEA-COMP:14392"/>
        <dbReference type="ChEBI" id="CHEBI:15377"/>
        <dbReference type="ChEBI" id="CHEBI:15378"/>
        <dbReference type="ChEBI" id="CHEBI:30616"/>
        <dbReference type="ChEBI" id="CHEBI:33019"/>
        <dbReference type="ChEBI" id="CHEBI:43474"/>
        <dbReference type="ChEBI" id="CHEBI:58228"/>
        <dbReference type="ChEBI" id="CHEBI:76913"/>
        <dbReference type="ChEBI" id="CHEBI:139126"/>
        <dbReference type="ChEBI" id="CHEBI:456215"/>
    </reaction>
</comment>
<dbReference type="InterPro" id="IPR004421">
    <property type="entry name" value="Carbamoyltransferase_HypF"/>
</dbReference>
<dbReference type="InterPro" id="IPR043129">
    <property type="entry name" value="ATPase_NBD"/>
</dbReference>
<dbReference type="SUPFAM" id="SSF54975">
    <property type="entry name" value="Acylphosphatase/BLUF domain-like"/>
    <property type="match status" value="1"/>
</dbReference>
<evidence type="ECO:0000256" key="1">
    <source>
        <dbReference type="ARBA" id="ARBA00004711"/>
    </source>
</evidence>
<dbReference type="Gene3D" id="3.90.870.50">
    <property type="match status" value="1"/>
</dbReference>
<evidence type="ECO:0000256" key="10">
    <source>
        <dbReference type="PIRNR" id="PIRNR006256"/>
    </source>
</evidence>
<dbReference type="Pfam" id="PF00708">
    <property type="entry name" value="Acylphosphatase"/>
    <property type="match status" value="1"/>
</dbReference>
<dbReference type="InterPro" id="IPR001792">
    <property type="entry name" value="Acylphosphatase-like_dom"/>
</dbReference>
<dbReference type="Pfam" id="PF07503">
    <property type="entry name" value="zf-HYPF"/>
    <property type="match status" value="2"/>
</dbReference>
<dbReference type="PROSITE" id="PS51163">
    <property type="entry name" value="YRDC"/>
    <property type="match status" value="1"/>
</dbReference>
<dbReference type="Pfam" id="PF22521">
    <property type="entry name" value="HypF_C_2"/>
    <property type="match status" value="1"/>
</dbReference>
<feature type="domain" description="Acylphosphatase-like" evidence="12">
    <location>
        <begin position="10"/>
        <end position="99"/>
    </location>
</feature>
<evidence type="ECO:0000313" key="14">
    <source>
        <dbReference type="EMBL" id="SEW39892.1"/>
    </source>
</evidence>
<reference evidence="14 15" key="1">
    <citation type="submission" date="2016-10" db="EMBL/GenBank/DDBJ databases">
        <authorList>
            <person name="de Groot N.N."/>
        </authorList>
    </citation>
    <scope>NUCLEOTIDE SEQUENCE [LARGE SCALE GENOMIC DNA]</scope>
    <source>
        <strain evidence="14 15">DSM 9179</strain>
    </source>
</reference>
<keyword evidence="6" id="KW-0863">Zinc-finger</keyword>
<proteinExistence type="inferred from homology"/>
<dbReference type="RefSeq" id="WP_092456227.1">
    <property type="nucleotide sequence ID" value="NZ_FOJI01000015.1"/>
</dbReference>
<dbReference type="OrthoDB" id="9808093at2"/>
<dbReference type="InterPro" id="IPR017968">
    <property type="entry name" value="Acylphosphatase_CS"/>
</dbReference>
<dbReference type="EC" id="6.2.-.-" evidence="10"/>
<evidence type="ECO:0000256" key="2">
    <source>
        <dbReference type="ARBA" id="ARBA00005614"/>
    </source>
</evidence>
<accession>A0A1I0RGC9</accession>
<dbReference type="PROSITE" id="PS00150">
    <property type="entry name" value="ACYLPHOSPHATASE_1"/>
    <property type="match status" value="1"/>
</dbReference>
<dbReference type="GO" id="GO:0008270">
    <property type="term" value="F:zinc ion binding"/>
    <property type="evidence" value="ECO:0007669"/>
    <property type="project" value="UniProtKB-KW"/>
</dbReference>
<evidence type="ECO:0000259" key="13">
    <source>
        <dbReference type="PROSITE" id="PS51163"/>
    </source>
</evidence>
<evidence type="ECO:0000259" key="12">
    <source>
        <dbReference type="PROSITE" id="PS51160"/>
    </source>
</evidence>
<dbReference type="NCBIfam" id="TIGR00143">
    <property type="entry name" value="hypF"/>
    <property type="match status" value="1"/>
</dbReference>
<dbReference type="InterPro" id="IPR036046">
    <property type="entry name" value="Acylphosphatase-like_dom_sf"/>
</dbReference>
<dbReference type="Pfam" id="PF01300">
    <property type="entry name" value="Sua5_yciO_yrdC"/>
    <property type="match status" value="1"/>
</dbReference>
<dbReference type="Proteomes" id="UP000199701">
    <property type="component" value="Unassembled WGS sequence"/>
</dbReference>
<evidence type="ECO:0000256" key="5">
    <source>
        <dbReference type="ARBA" id="ARBA00022723"/>
    </source>
</evidence>
<name>A0A1I0RGC9_9FIRM</name>
<comment type="catalytic activity">
    <reaction evidence="8 11">
        <text>an acyl phosphate + H2O = a carboxylate + phosphate + H(+)</text>
        <dbReference type="Rhea" id="RHEA:14965"/>
        <dbReference type="ChEBI" id="CHEBI:15377"/>
        <dbReference type="ChEBI" id="CHEBI:15378"/>
        <dbReference type="ChEBI" id="CHEBI:29067"/>
        <dbReference type="ChEBI" id="CHEBI:43474"/>
        <dbReference type="ChEBI" id="CHEBI:59918"/>
        <dbReference type="EC" id="3.6.1.7"/>
    </reaction>
</comment>
<evidence type="ECO:0000256" key="11">
    <source>
        <dbReference type="PROSITE-ProRule" id="PRU00520"/>
    </source>
</evidence>
<feature type="active site" evidence="11">
    <location>
        <position position="25"/>
    </location>
</feature>
<dbReference type="InterPro" id="IPR055128">
    <property type="entry name" value="HypF_C_2"/>
</dbReference>
<dbReference type="GO" id="GO:0003725">
    <property type="term" value="F:double-stranded RNA binding"/>
    <property type="evidence" value="ECO:0007669"/>
    <property type="project" value="InterPro"/>
</dbReference>
<gene>
    <name evidence="14" type="ORF">SAMN05421659_11568</name>
</gene>
<evidence type="ECO:0000256" key="3">
    <source>
        <dbReference type="ARBA" id="ARBA00008097"/>
    </source>
</evidence>
<dbReference type="Gene3D" id="3.30.420.360">
    <property type="match status" value="1"/>
</dbReference>
<dbReference type="InterPro" id="IPR041440">
    <property type="entry name" value="HypF_C"/>
</dbReference>
<evidence type="ECO:0000313" key="15">
    <source>
        <dbReference type="Proteomes" id="UP000199701"/>
    </source>
</evidence>
<dbReference type="GO" id="GO:0003998">
    <property type="term" value="F:acylphosphatase activity"/>
    <property type="evidence" value="ECO:0007669"/>
    <property type="project" value="UniProtKB-EC"/>
</dbReference>
<dbReference type="InterPro" id="IPR051060">
    <property type="entry name" value="Carbamoyltrans_HypF-like"/>
</dbReference>
<dbReference type="GO" id="GO:0016743">
    <property type="term" value="F:carboxyl- or carbamoyltransferase activity"/>
    <property type="evidence" value="ECO:0007669"/>
    <property type="project" value="UniProtKB-UniRule"/>
</dbReference>
<feature type="active site" evidence="11">
    <location>
        <position position="43"/>
    </location>
</feature>
<organism evidence="14 15">
    <name type="scientific">[Clostridium] fimetarium</name>
    <dbReference type="NCBI Taxonomy" id="99656"/>
    <lineage>
        <taxon>Bacteria</taxon>
        <taxon>Bacillati</taxon>
        <taxon>Bacillota</taxon>
        <taxon>Clostridia</taxon>
        <taxon>Lachnospirales</taxon>
        <taxon>Lachnospiraceae</taxon>
    </lineage>
</organism>
<dbReference type="GO" id="GO:0016874">
    <property type="term" value="F:ligase activity"/>
    <property type="evidence" value="ECO:0007669"/>
    <property type="project" value="UniProtKB-UniRule"/>
</dbReference>
<dbReference type="Gene3D" id="3.30.420.40">
    <property type="match status" value="1"/>
</dbReference>
<evidence type="ECO:0000256" key="7">
    <source>
        <dbReference type="ARBA" id="ARBA00022833"/>
    </source>
</evidence>
<keyword evidence="11" id="KW-0378">Hydrolase</keyword>
<dbReference type="InterPro" id="IPR017945">
    <property type="entry name" value="DHBP_synth_RibB-like_a/b_dom"/>
</dbReference>
<dbReference type="InterPro" id="IPR006070">
    <property type="entry name" value="Sua5-like_dom"/>
</dbReference>
<dbReference type="PROSITE" id="PS51160">
    <property type="entry name" value="ACYLPHOSPHATASE_3"/>
    <property type="match status" value="1"/>
</dbReference>
<dbReference type="AlphaFoldDB" id="A0A1I0RGC9"/>
<dbReference type="PANTHER" id="PTHR42959:SF1">
    <property type="entry name" value="CARBAMOYLTRANSFERASE HYPF"/>
    <property type="match status" value="1"/>
</dbReference>
<dbReference type="GO" id="GO:0051604">
    <property type="term" value="P:protein maturation"/>
    <property type="evidence" value="ECO:0007669"/>
    <property type="project" value="TreeGrafter"/>
</dbReference>
<sequence length="812" mass="91799">MDKEQYQVVTKKVIVSGIVQGVGFRPLTFRVAGKHRIYGTVQNIGGMVEIITQSSQIDFNEFLYDLKTADCEGCEIINIEIKDFISPEAIVYTEFKIIESIANDEISIIPPDLATCDNCKNELHTKSNRRFNNPFISCMSCGPRYTIIEKLPYDRDNTTMVDFDMCPSCSEEYTSPESRRFHAQTISCNDCGPYLIFDEFNHNEYNKAKDLEAKDLETKDLETRHLVTKDLRAEKLGNNELENNELENIEFENRQLSNTQAFKKAVDIINVGGIIAVKGIGGYHFACSPFKEATVHNLRKLKGREEKPFAVMFKSVQSIRQYCEVSNEEQMLLNSKARPIVLLYSDNKKMAKATYKDSIYCGAFLPYTPLQIMLIEKCGPLIMTSANISNRPIIKEDNEMLSIRTPLLHGVLYNRRRIIRSVDDSVAKVFDGKAQLIRRSRGYVPYPVFLPLNDNLNNTNKNLRIFAAGGDLKAAFCLYNKGSAVVSQYFGDLEEKTVFDDYKESIEDLSHLLKIVPDIAICDLHPNYFSSRYVQTLGIPVFYVQHHHAHIASVMAEHNLKERVIGIAFDGTGYGTDGNIWGSEFMICKGADYNRVAHLKYTPILGGDQSMRDAKKTATCFLLNAQLIQFINDDRSDIIEAALRNNINTVLSSSMGRLFDVIACLLGIQDENHYEGECASNLEREAVLAERHGILPQKMEFSIKQIEGMTEIDPLPVLESICKLRRHVDTGSLALGFHYAIADTVLNICEKIRHEQNINLVAISGGVFQNTVLSKRVLKVLRENQFHVYYNVSVPPNDGSISLGQTYVGLMR</sequence>
<dbReference type="PIRSF" id="PIRSF006256">
    <property type="entry name" value="CMPcnvr_hdrg_mat"/>
    <property type="match status" value="1"/>
</dbReference>